<name>A0A835QP29_VANPL</name>
<protein>
    <submittedName>
        <fullName evidence="2">Uncharacterized protein</fullName>
    </submittedName>
</protein>
<dbReference type="AlphaFoldDB" id="A0A835QP29"/>
<dbReference type="EMBL" id="JADCNM010000008">
    <property type="protein sequence ID" value="KAG0472337.1"/>
    <property type="molecule type" value="Genomic_DNA"/>
</dbReference>
<sequence length="51" mass="5440">MDPDTPDGSHITRRTSRNVCKSLKVAPTPAGVPATPSKASLSNLIDWDYGD</sequence>
<comment type="caution">
    <text evidence="2">The sequence shown here is derived from an EMBL/GenBank/DDBJ whole genome shotgun (WGS) entry which is preliminary data.</text>
</comment>
<evidence type="ECO:0000256" key="1">
    <source>
        <dbReference type="SAM" id="MobiDB-lite"/>
    </source>
</evidence>
<evidence type="ECO:0000313" key="2">
    <source>
        <dbReference type="EMBL" id="KAG0472337.1"/>
    </source>
</evidence>
<gene>
    <name evidence="2" type="ORF">HPP92_016883</name>
</gene>
<feature type="compositionally biased region" description="Low complexity" evidence="1">
    <location>
        <begin position="25"/>
        <end position="36"/>
    </location>
</feature>
<reference evidence="2 3" key="1">
    <citation type="journal article" date="2020" name="Nat. Food">
        <title>A phased Vanilla planifolia genome enables genetic improvement of flavour and production.</title>
        <authorList>
            <person name="Hasing T."/>
            <person name="Tang H."/>
            <person name="Brym M."/>
            <person name="Khazi F."/>
            <person name="Huang T."/>
            <person name="Chambers A.H."/>
        </authorList>
    </citation>
    <scope>NUCLEOTIDE SEQUENCE [LARGE SCALE GENOMIC DNA]</scope>
    <source>
        <tissue evidence="2">Leaf</tissue>
    </source>
</reference>
<proteinExistence type="predicted"/>
<accession>A0A835QP29</accession>
<evidence type="ECO:0000313" key="3">
    <source>
        <dbReference type="Proteomes" id="UP000639772"/>
    </source>
</evidence>
<feature type="region of interest" description="Disordered" evidence="1">
    <location>
        <begin position="1"/>
        <end position="39"/>
    </location>
</feature>
<organism evidence="2 3">
    <name type="scientific">Vanilla planifolia</name>
    <name type="common">Vanilla</name>
    <dbReference type="NCBI Taxonomy" id="51239"/>
    <lineage>
        <taxon>Eukaryota</taxon>
        <taxon>Viridiplantae</taxon>
        <taxon>Streptophyta</taxon>
        <taxon>Embryophyta</taxon>
        <taxon>Tracheophyta</taxon>
        <taxon>Spermatophyta</taxon>
        <taxon>Magnoliopsida</taxon>
        <taxon>Liliopsida</taxon>
        <taxon>Asparagales</taxon>
        <taxon>Orchidaceae</taxon>
        <taxon>Vanilloideae</taxon>
        <taxon>Vanilleae</taxon>
        <taxon>Vanilla</taxon>
    </lineage>
</organism>
<dbReference type="Proteomes" id="UP000639772">
    <property type="component" value="Unassembled WGS sequence"/>
</dbReference>